<dbReference type="GO" id="GO:0016757">
    <property type="term" value="F:glycosyltransferase activity"/>
    <property type="evidence" value="ECO:0007669"/>
    <property type="project" value="UniProtKB-KW"/>
</dbReference>
<keyword evidence="3" id="KW-0808">Transferase</keyword>
<dbReference type="Gene3D" id="3.90.550.10">
    <property type="entry name" value="Spore Coat Polysaccharide Biosynthesis Protein SpsA, Chain A"/>
    <property type="match status" value="1"/>
</dbReference>
<gene>
    <name evidence="5" type="ORF">B7H23_04000</name>
</gene>
<keyword evidence="2" id="KW-0328">Glycosyltransferase</keyword>
<protein>
    <recommendedName>
        <fullName evidence="4">Galactosyltransferase C-terminal domain-containing protein</fullName>
    </recommendedName>
</protein>
<name>A0A231V1P2_9HYPH</name>
<keyword evidence="6" id="KW-1185">Reference proteome</keyword>
<proteinExistence type="inferred from homology"/>
<organism evidence="5 6">
    <name type="scientific">Notoacmeibacter marinus</name>
    <dbReference type="NCBI Taxonomy" id="1876515"/>
    <lineage>
        <taxon>Bacteria</taxon>
        <taxon>Pseudomonadati</taxon>
        <taxon>Pseudomonadota</taxon>
        <taxon>Alphaproteobacteria</taxon>
        <taxon>Hyphomicrobiales</taxon>
        <taxon>Notoacmeibacteraceae</taxon>
        <taxon>Notoacmeibacter</taxon>
    </lineage>
</organism>
<evidence type="ECO:0000256" key="1">
    <source>
        <dbReference type="ARBA" id="ARBA00006739"/>
    </source>
</evidence>
<dbReference type="Pfam" id="PF02709">
    <property type="entry name" value="Glyco_transf_7C"/>
    <property type="match status" value="1"/>
</dbReference>
<evidence type="ECO:0000259" key="4">
    <source>
        <dbReference type="Pfam" id="PF02709"/>
    </source>
</evidence>
<comment type="similarity">
    <text evidence="1">Belongs to the glycosyltransferase 2 family.</text>
</comment>
<dbReference type="Proteomes" id="UP000215405">
    <property type="component" value="Unassembled WGS sequence"/>
</dbReference>
<dbReference type="InterPro" id="IPR029044">
    <property type="entry name" value="Nucleotide-diphossugar_trans"/>
</dbReference>
<dbReference type="InterPro" id="IPR027791">
    <property type="entry name" value="Galactosyl_T_C"/>
</dbReference>
<evidence type="ECO:0000256" key="3">
    <source>
        <dbReference type="ARBA" id="ARBA00022679"/>
    </source>
</evidence>
<reference evidence="6" key="1">
    <citation type="journal article" date="2017" name="Int. J. Syst. Evol. Microbiol.">
        <title>Notoacmeibacter marinus gen. nov., sp. nov., isolated from the gut of a limpet and proposal of Notoacmeibacteraceae fam. nov. in the order Rhizobiales of the class Alphaproteobacteria.</title>
        <authorList>
            <person name="Huang Z."/>
            <person name="Guo F."/>
            <person name="Lai Q."/>
        </authorList>
    </citation>
    <scope>NUCLEOTIDE SEQUENCE [LARGE SCALE GENOMIC DNA]</scope>
    <source>
        <strain evidence="6">XMTR2A4</strain>
    </source>
</reference>
<sequence>MLSLLTLVRGRRAQLANLLKGVAAQKVAPDEVVIARMDADPIDLGGYEGPPVRIVDVEGAEDSLPLAKARNDAAASATGDLLVFLDIDCIPSPSLVASYRQALGREDGCFMGEVRYLAIVPPAGEPLDMAKLDRLSSRHVAKSAPPTANYVIEPDHGELWGLSFALTHAAFDRAGGFDERFDGYGGEETDFAMSLKRADIPLYRLANACAYHQYHPIHIPPLQHFDSILSNAERFREKHGRWCMDYWLGQFAEKGLIEWSTATDRIVRLRQPTADEVARSCAPDGTLYS</sequence>
<comment type="caution">
    <text evidence="5">The sequence shown here is derived from an EMBL/GenBank/DDBJ whole genome shotgun (WGS) entry which is preliminary data.</text>
</comment>
<accession>A0A231V1P2</accession>
<dbReference type="AlphaFoldDB" id="A0A231V1P2"/>
<feature type="domain" description="Galactosyltransferase C-terminal" evidence="4">
    <location>
        <begin position="158"/>
        <end position="214"/>
    </location>
</feature>
<evidence type="ECO:0000256" key="2">
    <source>
        <dbReference type="ARBA" id="ARBA00022676"/>
    </source>
</evidence>
<dbReference type="PANTHER" id="PTHR43179">
    <property type="entry name" value="RHAMNOSYLTRANSFERASE WBBL"/>
    <property type="match status" value="1"/>
</dbReference>
<dbReference type="SUPFAM" id="SSF53448">
    <property type="entry name" value="Nucleotide-diphospho-sugar transferases"/>
    <property type="match status" value="1"/>
</dbReference>
<dbReference type="EMBL" id="NBYO01000001">
    <property type="protein sequence ID" value="OXT02098.1"/>
    <property type="molecule type" value="Genomic_DNA"/>
</dbReference>
<evidence type="ECO:0000313" key="6">
    <source>
        <dbReference type="Proteomes" id="UP000215405"/>
    </source>
</evidence>
<dbReference type="PANTHER" id="PTHR43179:SF12">
    <property type="entry name" value="GALACTOFURANOSYLTRANSFERASE GLFT2"/>
    <property type="match status" value="1"/>
</dbReference>
<evidence type="ECO:0000313" key="5">
    <source>
        <dbReference type="EMBL" id="OXT02098.1"/>
    </source>
</evidence>